<feature type="compositionally biased region" description="Polar residues" evidence="5">
    <location>
        <begin position="450"/>
        <end position="459"/>
    </location>
</feature>
<evidence type="ECO:0000256" key="3">
    <source>
        <dbReference type="ARBA" id="ARBA00023172"/>
    </source>
</evidence>
<feature type="domain" description="Core-binding (CB)" evidence="6">
    <location>
        <begin position="88"/>
        <end position="178"/>
    </location>
</feature>
<dbReference type="InterPro" id="IPR044068">
    <property type="entry name" value="CB"/>
</dbReference>
<dbReference type="InterPro" id="IPR002104">
    <property type="entry name" value="Integrase_catalytic"/>
</dbReference>
<keyword evidence="2 4" id="KW-0238">DNA-binding</keyword>
<dbReference type="PROSITE" id="PS51900">
    <property type="entry name" value="CB"/>
    <property type="match status" value="1"/>
</dbReference>
<dbReference type="SUPFAM" id="SSF56349">
    <property type="entry name" value="DNA breaking-rejoining enzymes"/>
    <property type="match status" value="1"/>
</dbReference>
<keyword evidence="1" id="KW-0229">DNA integration</keyword>
<evidence type="ECO:0000256" key="5">
    <source>
        <dbReference type="SAM" id="MobiDB-lite"/>
    </source>
</evidence>
<dbReference type="EMBL" id="JACHXU010000045">
    <property type="protein sequence ID" value="MBB3210610.1"/>
    <property type="molecule type" value="Genomic_DNA"/>
</dbReference>
<evidence type="ECO:0000313" key="7">
    <source>
        <dbReference type="EMBL" id="MBB3210610.1"/>
    </source>
</evidence>
<dbReference type="GO" id="GO:0003677">
    <property type="term" value="F:DNA binding"/>
    <property type="evidence" value="ECO:0007669"/>
    <property type="project" value="UniProtKB-UniRule"/>
</dbReference>
<evidence type="ECO:0000259" key="6">
    <source>
        <dbReference type="PROSITE" id="PS51900"/>
    </source>
</evidence>
<comment type="caution">
    <text evidence="7">The sequence shown here is derived from an EMBL/GenBank/DDBJ whole genome shotgun (WGS) entry which is preliminary data.</text>
</comment>
<dbReference type="RefSeq" id="WP_184310042.1">
    <property type="nucleotide sequence ID" value="NZ_JACHXU010000045.1"/>
</dbReference>
<dbReference type="InterPro" id="IPR010998">
    <property type="entry name" value="Integrase_recombinase_N"/>
</dbReference>
<evidence type="ECO:0000313" key="8">
    <source>
        <dbReference type="Proteomes" id="UP000536179"/>
    </source>
</evidence>
<organism evidence="7 8">
    <name type="scientific">Aporhodopirellula rubra</name>
    <dbReference type="NCBI Taxonomy" id="980271"/>
    <lineage>
        <taxon>Bacteria</taxon>
        <taxon>Pseudomonadati</taxon>
        <taxon>Planctomycetota</taxon>
        <taxon>Planctomycetia</taxon>
        <taxon>Pirellulales</taxon>
        <taxon>Pirellulaceae</taxon>
        <taxon>Aporhodopirellula</taxon>
    </lineage>
</organism>
<name>A0A7W5H9Y6_9BACT</name>
<evidence type="ECO:0000256" key="1">
    <source>
        <dbReference type="ARBA" id="ARBA00022908"/>
    </source>
</evidence>
<dbReference type="InterPro" id="IPR011010">
    <property type="entry name" value="DNA_brk_join_enz"/>
</dbReference>
<dbReference type="InterPro" id="IPR013762">
    <property type="entry name" value="Integrase-like_cat_sf"/>
</dbReference>
<reference evidence="7 8" key="1">
    <citation type="submission" date="2020-08" db="EMBL/GenBank/DDBJ databases">
        <title>Genomic Encyclopedia of Type Strains, Phase III (KMG-III): the genomes of soil and plant-associated and newly described type strains.</title>
        <authorList>
            <person name="Whitman W."/>
        </authorList>
    </citation>
    <scope>NUCLEOTIDE SEQUENCE [LARGE SCALE GENOMIC DNA]</scope>
    <source>
        <strain evidence="7 8">CECT 8075</strain>
    </source>
</reference>
<keyword evidence="3" id="KW-0233">DNA recombination</keyword>
<dbReference type="Pfam" id="PF13102">
    <property type="entry name" value="Phage_int_SAM_5"/>
    <property type="match status" value="1"/>
</dbReference>
<dbReference type="GO" id="GO:0006310">
    <property type="term" value="P:DNA recombination"/>
    <property type="evidence" value="ECO:0007669"/>
    <property type="project" value="UniProtKB-KW"/>
</dbReference>
<feature type="region of interest" description="Disordered" evidence="5">
    <location>
        <begin position="376"/>
        <end position="471"/>
    </location>
</feature>
<feature type="compositionally biased region" description="Basic and acidic residues" evidence="5">
    <location>
        <begin position="390"/>
        <end position="402"/>
    </location>
</feature>
<dbReference type="InterPro" id="IPR025269">
    <property type="entry name" value="SAM-like_dom"/>
</dbReference>
<dbReference type="Gene3D" id="1.10.150.130">
    <property type="match status" value="1"/>
</dbReference>
<keyword evidence="8" id="KW-1185">Reference proteome</keyword>
<sequence length="471" mass="53073">MASIVNRPNRHRWVQFVDTNGKRQTLRLGKVTKKNAEEVARRIEILMSAKISGDSIDGSTSAWIRSLEGKIRDRLAKLGLVEPRAKRKLLGEFLDTYIEERTDVSQGTLDTYIKARKNLIDHFGREHRLETITKADATKWRVYLKTESNARDKDRKWIADSTARRRTGKAKQFFNAAVEQGLIDANPFKHLPSTVHANEKRQHFVDRGIIDDCIKAAPDAEWRAIIAMARYGGFRMPSECTTLKWSNIDFAAGRMTIHAPKTKRHRSGGRRMCPLFPELRPYLEDLYELAQPGDEFVIPWVKRASNLRTRFEAIIELTGHEQWPKLFQNLRASRETELLGIYPAKDVSSWLGNSVPVAMKHYAMARKEIFEAAALKPTGTMPEGASPPAKKSEAETEADAKQNPKQQATAASGADEQEQKKSPRNAGSLQENAARLHSEPSGMMGDTELESVTSTMSTKHSPRASLDDRGS</sequence>
<dbReference type="AlphaFoldDB" id="A0A7W5H9Y6"/>
<protein>
    <submittedName>
        <fullName evidence="7">Integrase</fullName>
    </submittedName>
</protein>
<dbReference type="Pfam" id="PF00589">
    <property type="entry name" value="Phage_integrase"/>
    <property type="match status" value="1"/>
</dbReference>
<gene>
    <name evidence="7" type="ORF">FHS27_006458</name>
</gene>
<dbReference type="Proteomes" id="UP000536179">
    <property type="component" value="Unassembled WGS sequence"/>
</dbReference>
<accession>A0A7W5H9Y6</accession>
<dbReference type="GO" id="GO:0015074">
    <property type="term" value="P:DNA integration"/>
    <property type="evidence" value="ECO:0007669"/>
    <property type="project" value="UniProtKB-KW"/>
</dbReference>
<dbReference type="Gene3D" id="1.10.443.10">
    <property type="entry name" value="Intergrase catalytic core"/>
    <property type="match status" value="1"/>
</dbReference>
<evidence type="ECO:0000256" key="4">
    <source>
        <dbReference type="PROSITE-ProRule" id="PRU01248"/>
    </source>
</evidence>
<evidence type="ECO:0000256" key="2">
    <source>
        <dbReference type="ARBA" id="ARBA00023125"/>
    </source>
</evidence>
<proteinExistence type="predicted"/>